<proteinExistence type="predicted"/>
<organism evidence="2 3">
    <name type="scientific">Maribacter arenosus</name>
    <dbReference type="NCBI Taxonomy" id="1854708"/>
    <lineage>
        <taxon>Bacteria</taxon>
        <taxon>Pseudomonadati</taxon>
        <taxon>Bacteroidota</taxon>
        <taxon>Flavobacteriia</taxon>
        <taxon>Flavobacteriales</taxon>
        <taxon>Flavobacteriaceae</taxon>
        <taxon>Maribacter</taxon>
    </lineage>
</organism>
<reference evidence="2 3" key="1">
    <citation type="submission" date="2020-05" db="EMBL/GenBank/DDBJ databases">
        <title>The draft genome sequence of Maribacter arenosus CAU 1321.</title>
        <authorList>
            <person name="Mu L."/>
        </authorList>
    </citation>
    <scope>NUCLEOTIDE SEQUENCE [LARGE SCALE GENOMIC DNA]</scope>
    <source>
        <strain evidence="2 3">CAU 1321</strain>
    </source>
</reference>
<keyword evidence="3" id="KW-1185">Reference proteome</keyword>
<keyword evidence="1" id="KW-0472">Membrane</keyword>
<feature type="transmembrane region" description="Helical" evidence="1">
    <location>
        <begin position="6"/>
        <end position="24"/>
    </location>
</feature>
<dbReference type="Proteomes" id="UP000598350">
    <property type="component" value="Unassembled WGS sequence"/>
</dbReference>
<feature type="transmembrane region" description="Helical" evidence="1">
    <location>
        <begin position="82"/>
        <end position="102"/>
    </location>
</feature>
<evidence type="ECO:0000313" key="3">
    <source>
        <dbReference type="Proteomes" id="UP000598350"/>
    </source>
</evidence>
<gene>
    <name evidence="2" type="ORF">HPE63_02835</name>
</gene>
<accession>A0ABR7V8H1</accession>
<sequence length="162" mass="18583">MDLLREYFIQWMASNTIAILLLIASFRRPKLARLVFSLLFAWACWLNYTTAHHHPEDYLNYASMTPFVWVRDFINDWFKGHITGIITVISVGQGLIALGMLLQGWWVQVASVCAILFLLAIIPLGIGSGFPCSLILALAVYIMLKKDDLDYVWKIKKRTHSH</sequence>
<name>A0ABR7V8H1_9FLAO</name>
<evidence type="ECO:0000256" key="1">
    <source>
        <dbReference type="SAM" id="Phobius"/>
    </source>
</evidence>
<evidence type="ECO:0000313" key="2">
    <source>
        <dbReference type="EMBL" id="MBD0849591.1"/>
    </source>
</evidence>
<dbReference type="RefSeq" id="WP_188312707.1">
    <property type="nucleotide sequence ID" value="NZ_JABTCG010000001.1"/>
</dbReference>
<protein>
    <submittedName>
        <fullName evidence="2">Uncharacterized protein</fullName>
    </submittedName>
</protein>
<keyword evidence="1" id="KW-0812">Transmembrane</keyword>
<feature type="transmembrane region" description="Helical" evidence="1">
    <location>
        <begin position="114"/>
        <end position="144"/>
    </location>
</feature>
<comment type="caution">
    <text evidence="2">The sequence shown here is derived from an EMBL/GenBank/DDBJ whole genome shotgun (WGS) entry which is preliminary data.</text>
</comment>
<keyword evidence="1" id="KW-1133">Transmembrane helix</keyword>
<feature type="transmembrane region" description="Helical" evidence="1">
    <location>
        <begin position="31"/>
        <end position="48"/>
    </location>
</feature>
<dbReference type="EMBL" id="JABTCG010000001">
    <property type="protein sequence ID" value="MBD0849591.1"/>
    <property type="molecule type" value="Genomic_DNA"/>
</dbReference>